<evidence type="ECO:0000313" key="1">
    <source>
        <dbReference type="EMBL" id="GMR30007.1"/>
    </source>
</evidence>
<gene>
    <name evidence="1" type="ORF">PMAYCL1PPCAC_00202</name>
</gene>
<comment type="caution">
    <text evidence="1">The sequence shown here is derived from an EMBL/GenBank/DDBJ whole genome shotgun (WGS) entry which is preliminary data.</text>
</comment>
<dbReference type="AlphaFoldDB" id="A0AAN4YVY9"/>
<organism evidence="1 2">
    <name type="scientific">Pristionchus mayeri</name>
    <dbReference type="NCBI Taxonomy" id="1317129"/>
    <lineage>
        <taxon>Eukaryota</taxon>
        <taxon>Metazoa</taxon>
        <taxon>Ecdysozoa</taxon>
        <taxon>Nematoda</taxon>
        <taxon>Chromadorea</taxon>
        <taxon>Rhabditida</taxon>
        <taxon>Rhabditina</taxon>
        <taxon>Diplogasteromorpha</taxon>
        <taxon>Diplogasteroidea</taxon>
        <taxon>Neodiplogasteridae</taxon>
        <taxon>Pristionchus</taxon>
    </lineage>
</organism>
<dbReference type="Proteomes" id="UP001328107">
    <property type="component" value="Unassembled WGS sequence"/>
</dbReference>
<protein>
    <submittedName>
        <fullName evidence="1">Uncharacterized protein</fullName>
    </submittedName>
</protein>
<name>A0AAN4YVY9_9BILA</name>
<keyword evidence="2" id="KW-1185">Reference proteome</keyword>
<proteinExistence type="predicted"/>
<sequence>PAELPELLLLRIDRDVILRVRISPVVPQPDVEAGIREHKGCRILRQIGNPIGGIALESVLHEHHRLALVIRTRA</sequence>
<reference evidence="2" key="1">
    <citation type="submission" date="2022-10" db="EMBL/GenBank/DDBJ databases">
        <title>Genome assembly of Pristionchus species.</title>
        <authorList>
            <person name="Yoshida K."/>
            <person name="Sommer R.J."/>
        </authorList>
    </citation>
    <scope>NUCLEOTIDE SEQUENCE [LARGE SCALE GENOMIC DNA]</scope>
    <source>
        <strain evidence="2">RS5460</strain>
    </source>
</reference>
<feature type="non-terminal residue" evidence="1">
    <location>
        <position position="1"/>
    </location>
</feature>
<dbReference type="EMBL" id="BTRK01000001">
    <property type="protein sequence ID" value="GMR30007.1"/>
    <property type="molecule type" value="Genomic_DNA"/>
</dbReference>
<accession>A0AAN4YVY9</accession>
<evidence type="ECO:0000313" key="2">
    <source>
        <dbReference type="Proteomes" id="UP001328107"/>
    </source>
</evidence>
<feature type="non-terminal residue" evidence="1">
    <location>
        <position position="74"/>
    </location>
</feature>